<evidence type="ECO:0000259" key="8">
    <source>
        <dbReference type="PROSITE" id="PS50850"/>
    </source>
</evidence>
<keyword evidence="2" id="KW-0813">Transport</keyword>
<feature type="transmembrane region" description="Helical" evidence="7">
    <location>
        <begin position="394"/>
        <end position="411"/>
    </location>
</feature>
<evidence type="ECO:0000313" key="9">
    <source>
        <dbReference type="EMBL" id="CAL1293114.1"/>
    </source>
</evidence>
<dbReference type="InterPro" id="IPR036259">
    <property type="entry name" value="MFS_trans_sf"/>
</dbReference>
<keyword evidence="5 7" id="KW-1133">Transmembrane helix</keyword>
<dbReference type="InterPro" id="IPR020846">
    <property type="entry name" value="MFS_dom"/>
</dbReference>
<dbReference type="AlphaFoldDB" id="A0AAV2BBX2"/>
<comment type="subcellular location">
    <subcellularLocation>
        <location evidence="1">Membrane</location>
        <topology evidence="1">Multi-pass membrane protein</topology>
    </subcellularLocation>
</comment>
<dbReference type="Proteomes" id="UP001497382">
    <property type="component" value="Unassembled WGS sequence"/>
</dbReference>
<dbReference type="SUPFAM" id="SSF103473">
    <property type="entry name" value="MFS general substrate transporter"/>
    <property type="match status" value="1"/>
</dbReference>
<dbReference type="GO" id="GO:0015293">
    <property type="term" value="F:symporter activity"/>
    <property type="evidence" value="ECO:0007669"/>
    <property type="project" value="UniProtKB-KW"/>
</dbReference>
<feature type="domain" description="Major facilitator superfamily (MFS) profile" evidence="8">
    <location>
        <begin position="65"/>
        <end position="508"/>
    </location>
</feature>
<comment type="caution">
    <text evidence="9">The sequence shown here is derived from an EMBL/GenBank/DDBJ whole genome shotgun (WGS) entry which is preliminary data.</text>
</comment>
<dbReference type="GO" id="GO:0016020">
    <property type="term" value="C:membrane"/>
    <property type="evidence" value="ECO:0007669"/>
    <property type="project" value="UniProtKB-SubCell"/>
</dbReference>
<name>A0AAV2BBX2_9ARAC</name>
<keyword evidence="6 7" id="KW-0472">Membrane</keyword>
<feature type="transmembrane region" description="Helical" evidence="7">
    <location>
        <begin position="354"/>
        <end position="373"/>
    </location>
</feature>
<evidence type="ECO:0000256" key="1">
    <source>
        <dbReference type="ARBA" id="ARBA00004141"/>
    </source>
</evidence>
<dbReference type="InterPro" id="IPR011701">
    <property type="entry name" value="MFS"/>
</dbReference>
<dbReference type="GO" id="GO:0006820">
    <property type="term" value="P:monoatomic anion transport"/>
    <property type="evidence" value="ECO:0007669"/>
    <property type="project" value="TreeGrafter"/>
</dbReference>
<dbReference type="PANTHER" id="PTHR11662:SF399">
    <property type="entry name" value="FI19708P1-RELATED"/>
    <property type="match status" value="1"/>
</dbReference>
<feature type="transmembrane region" description="Helical" evidence="7">
    <location>
        <begin position="158"/>
        <end position="178"/>
    </location>
</feature>
<protein>
    <recommendedName>
        <fullName evidence="8">Major facilitator superfamily (MFS) profile domain-containing protein</fullName>
    </recommendedName>
</protein>
<feature type="transmembrane region" description="Helical" evidence="7">
    <location>
        <begin position="224"/>
        <end position="248"/>
    </location>
</feature>
<evidence type="ECO:0000256" key="6">
    <source>
        <dbReference type="ARBA" id="ARBA00023136"/>
    </source>
</evidence>
<feature type="transmembrane region" description="Helical" evidence="7">
    <location>
        <begin position="450"/>
        <end position="473"/>
    </location>
</feature>
<evidence type="ECO:0000256" key="5">
    <source>
        <dbReference type="ARBA" id="ARBA00022989"/>
    </source>
</evidence>
<dbReference type="EMBL" id="CAXIEN010000320">
    <property type="protein sequence ID" value="CAL1293114.1"/>
    <property type="molecule type" value="Genomic_DNA"/>
</dbReference>
<organism evidence="9 10">
    <name type="scientific">Larinioides sclopetarius</name>
    <dbReference type="NCBI Taxonomy" id="280406"/>
    <lineage>
        <taxon>Eukaryota</taxon>
        <taxon>Metazoa</taxon>
        <taxon>Ecdysozoa</taxon>
        <taxon>Arthropoda</taxon>
        <taxon>Chelicerata</taxon>
        <taxon>Arachnida</taxon>
        <taxon>Araneae</taxon>
        <taxon>Araneomorphae</taxon>
        <taxon>Entelegynae</taxon>
        <taxon>Araneoidea</taxon>
        <taxon>Araneidae</taxon>
        <taxon>Larinioides</taxon>
    </lineage>
</organism>
<evidence type="ECO:0000256" key="2">
    <source>
        <dbReference type="ARBA" id="ARBA00022448"/>
    </source>
</evidence>
<accession>A0AAV2BBX2</accession>
<dbReference type="Pfam" id="PF07690">
    <property type="entry name" value="MFS_1"/>
    <property type="match status" value="1"/>
</dbReference>
<feature type="transmembrane region" description="Helical" evidence="7">
    <location>
        <begin position="190"/>
        <end position="212"/>
    </location>
</feature>
<keyword evidence="4" id="KW-0769">Symport</keyword>
<feature type="transmembrane region" description="Helical" evidence="7">
    <location>
        <begin position="485"/>
        <end position="503"/>
    </location>
</feature>
<feature type="transmembrane region" description="Helical" evidence="7">
    <location>
        <begin position="417"/>
        <end position="438"/>
    </location>
</feature>
<evidence type="ECO:0000256" key="3">
    <source>
        <dbReference type="ARBA" id="ARBA00022692"/>
    </source>
</evidence>
<feature type="transmembrane region" description="Helical" evidence="7">
    <location>
        <begin position="254"/>
        <end position="273"/>
    </location>
</feature>
<keyword evidence="3 7" id="KW-0812">Transmembrane</keyword>
<dbReference type="InterPro" id="IPR050382">
    <property type="entry name" value="MFS_Na/Anion_cotransporter"/>
</dbReference>
<keyword evidence="10" id="KW-1185">Reference proteome</keyword>
<evidence type="ECO:0000313" key="10">
    <source>
        <dbReference type="Proteomes" id="UP001497382"/>
    </source>
</evidence>
<reference evidence="9 10" key="1">
    <citation type="submission" date="2024-04" db="EMBL/GenBank/DDBJ databases">
        <authorList>
            <person name="Rising A."/>
            <person name="Reimegard J."/>
            <person name="Sonavane S."/>
            <person name="Akerstrom W."/>
            <person name="Nylinder S."/>
            <person name="Hedman E."/>
            <person name="Kallberg Y."/>
        </authorList>
    </citation>
    <scope>NUCLEOTIDE SEQUENCE [LARGE SCALE GENOMIC DNA]</scope>
</reference>
<dbReference type="FunFam" id="1.20.1250.20:FF:000423">
    <property type="entry name" value="Putative inorganic phosphate cotransporter-like Protein"/>
    <property type="match status" value="1"/>
</dbReference>
<dbReference type="PANTHER" id="PTHR11662">
    <property type="entry name" value="SOLUTE CARRIER FAMILY 17"/>
    <property type="match status" value="1"/>
</dbReference>
<dbReference type="FunFam" id="1.20.1250.20:FF:000003">
    <property type="entry name" value="Solute carrier family 17 member 3"/>
    <property type="match status" value="1"/>
</dbReference>
<evidence type="ECO:0000256" key="4">
    <source>
        <dbReference type="ARBA" id="ARBA00022847"/>
    </source>
</evidence>
<proteinExistence type="predicted"/>
<dbReference type="PROSITE" id="PS50850">
    <property type="entry name" value="MFS"/>
    <property type="match status" value="1"/>
</dbReference>
<evidence type="ECO:0000256" key="7">
    <source>
        <dbReference type="SAM" id="Phobius"/>
    </source>
</evidence>
<feature type="transmembrane region" description="Helical" evidence="7">
    <location>
        <begin position="131"/>
        <end position="151"/>
    </location>
</feature>
<sequence>MTIEDNNDSEMKDATKGFEFQIRCHCSTAREKMHDPTPSKVSQMSESGCGSSWIQYRYLVTLLEFFAFFEINSYRFATSISVVAMVNNTAINSRHITNVSDSCPVPSFGEEGYSVPQPDGEFDWSPAEQGWILGAGFLGYLITQIPGGILGEIYGGKIVVMSGLLLSTVCHIISPFAARAGTYTMIAVQLGRGLGQGLIPAAHCVIAANWFPSTERGILNPLAMAGYSMGALAGGISSGALCSMSFLGGWPLCYYVYGIFGIVLCIFYQIFLYETPKSHPGIKDAELTYILQNQEMDLTGKRPPTPWKKIFTSVPFHAMTFATFATFWAGSHFLSIHPIFLATILHFPIEENGIISSVPFLFDTLLICIGSWVSKWLNRCNYVGVDKVRKGFNFLYCFGYSLCVLGIYYAGCDKTSSTIMGFLAMSFFGFSYNGVLTVPNDMSPTYAGTIMGISNSIGSIATFIFPVIVGIITNEEQTFEQWNKIFMICTGLVLSSGIIFWVFGSAEVQPWNYPTTDDSNNKGSKDQEKMKELEEAENQSIAVIHL</sequence>
<gene>
    <name evidence="9" type="ORF">LARSCL_LOCUS18022</name>
</gene>
<dbReference type="Gene3D" id="1.20.1250.20">
    <property type="entry name" value="MFS general substrate transporter like domains"/>
    <property type="match status" value="1"/>
</dbReference>